<dbReference type="GO" id="GO:0005634">
    <property type="term" value="C:nucleus"/>
    <property type="evidence" value="ECO:0007669"/>
    <property type="project" value="UniProtKB-SubCell"/>
</dbReference>
<evidence type="ECO:0000256" key="5">
    <source>
        <dbReference type="ARBA" id="ARBA00022737"/>
    </source>
</evidence>
<dbReference type="GO" id="GO:0008270">
    <property type="term" value="F:zinc ion binding"/>
    <property type="evidence" value="ECO:0007669"/>
    <property type="project" value="UniProtKB-KW"/>
</dbReference>
<dbReference type="Gene3D" id="4.10.1000.30">
    <property type="match status" value="1"/>
</dbReference>
<feature type="domain" description="C3H1-type" evidence="11">
    <location>
        <begin position="967"/>
        <end position="992"/>
    </location>
</feature>
<feature type="compositionally biased region" description="Basic and acidic residues" evidence="10">
    <location>
        <begin position="587"/>
        <end position="597"/>
    </location>
</feature>
<feature type="region of interest" description="Disordered" evidence="10">
    <location>
        <begin position="218"/>
        <end position="382"/>
    </location>
</feature>
<feature type="compositionally biased region" description="Polar residues" evidence="10">
    <location>
        <begin position="236"/>
        <end position="254"/>
    </location>
</feature>
<name>A0A151IBC8_9HYME</name>
<dbReference type="EMBL" id="KQ978111">
    <property type="protein sequence ID" value="KYM96947.1"/>
    <property type="molecule type" value="Genomic_DNA"/>
</dbReference>
<dbReference type="GO" id="GO:0008143">
    <property type="term" value="F:poly(A) binding"/>
    <property type="evidence" value="ECO:0007669"/>
    <property type="project" value="InterPro"/>
</dbReference>
<evidence type="ECO:0000256" key="6">
    <source>
        <dbReference type="ARBA" id="ARBA00022771"/>
    </source>
</evidence>
<dbReference type="GO" id="GO:0005737">
    <property type="term" value="C:cytoplasm"/>
    <property type="evidence" value="ECO:0007669"/>
    <property type="project" value="TreeGrafter"/>
</dbReference>
<feature type="compositionally biased region" description="Basic and acidic residues" evidence="10">
    <location>
        <begin position="435"/>
        <end position="492"/>
    </location>
</feature>
<dbReference type="Pfam" id="PF14608">
    <property type="entry name" value="zf-CCCH_2"/>
    <property type="match status" value="4"/>
</dbReference>
<evidence type="ECO:0000256" key="4">
    <source>
        <dbReference type="ARBA" id="ARBA00022723"/>
    </source>
</evidence>
<feature type="compositionally biased region" description="Polar residues" evidence="10">
    <location>
        <begin position="281"/>
        <end position="300"/>
    </location>
</feature>
<dbReference type="Proteomes" id="UP000078542">
    <property type="component" value="Unassembled WGS sequence"/>
</dbReference>
<feature type="zinc finger region" description="C3H1-type" evidence="9">
    <location>
        <begin position="967"/>
        <end position="992"/>
    </location>
</feature>
<evidence type="ECO:0000256" key="1">
    <source>
        <dbReference type="ARBA" id="ARBA00004123"/>
    </source>
</evidence>
<feature type="compositionally biased region" description="Basic and acidic residues" evidence="10">
    <location>
        <begin position="661"/>
        <end position="671"/>
    </location>
</feature>
<dbReference type="PANTHER" id="PTHR14738">
    <property type="entry name" value="ZINC FINGER CCCH DOMAIN-CONTAINING PROTEIN 14"/>
    <property type="match status" value="1"/>
</dbReference>
<feature type="region of interest" description="Disordered" evidence="10">
    <location>
        <begin position="518"/>
        <end position="605"/>
    </location>
</feature>
<organism evidence="12 13">
    <name type="scientific">Cyphomyrmex costatus</name>
    <dbReference type="NCBI Taxonomy" id="456900"/>
    <lineage>
        <taxon>Eukaryota</taxon>
        <taxon>Metazoa</taxon>
        <taxon>Ecdysozoa</taxon>
        <taxon>Arthropoda</taxon>
        <taxon>Hexapoda</taxon>
        <taxon>Insecta</taxon>
        <taxon>Pterygota</taxon>
        <taxon>Neoptera</taxon>
        <taxon>Endopterygota</taxon>
        <taxon>Hymenoptera</taxon>
        <taxon>Apocrita</taxon>
        <taxon>Aculeata</taxon>
        <taxon>Formicoidea</taxon>
        <taxon>Formicidae</taxon>
        <taxon>Myrmicinae</taxon>
        <taxon>Cyphomyrmex</taxon>
    </lineage>
</organism>
<accession>A0A151IBC8</accession>
<feature type="region of interest" description="Disordered" evidence="10">
    <location>
        <begin position="435"/>
        <end position="505"/>
    </location>
</feature>
<gene>
    <name evidence="12" type="ORF">ALC62_12382</name>
</gene>
<sequence length="1070" mass="121160">MLRESEPFRSFIHHGRHGGECFHSVIRRLVIVSVHRFGIRPVVDATTTTTTLAYARFGEGPAIITRSWIRVALKSQISSGSLKYRHDWKLLLPSFRKKTIKIALRNYCNAAKDSAIRAKLMELGVHYDEELPDYILVMVVNKKSRQQMHHDLNLFLEDCTTIFVDWLHDQVLKKLQKVTVAKKKSSREFVPTVVVKQEEERKKKKILATSFLEDQAVEQSSAVEKFPDKSTKSDKQPSAQKQQTIKSSIPNQNSERSHSKSVERNVKSVHSKSRTDEVSSIPGSGSYQDSASLTRPQQSSGRDENTKEGTPENPATKITDSYSDLKESEAPNKNLKRSLESSSNRHDSTEKRSNEAKKPKLSEEEKEDTSPDTASKKLKSYVNKPKIVSVVSVKNRLGMVSPRKKFEIYREREGNGRHYLLEKRFENQHRYDIGRSGKGRTFEMDDRGSRRIRDGDSSRYHETMSKVNDVRSRIESSKSERLSRNAESRERNLNSSSTTDASAKKSVCTIKDRLGINSKVQQRQSTKLQEAADYRNNPKSLDQAGNNNKNIKDRLGPLKSSFRPVHKQGQLRSSENNRSLVSLNSAGERHEGEKGKETEDEDEVDNDEQLIGPMKSHIVAVNRHASATVTKTDRRRMKISNDLFSATQSISKTLGHSGVKSQDKMNKRTFSDVDEDTDDMRLPSKVIVTPRPLKPLQPTQKRATQSLLLRAVAEANQSVVTQKNPEPSLFDKKPILKRLKPAPARDVSQNLSVHFNSSKRLVMEKIQVELNTIDHLDTEDVEPEPYVPQPVTDEHMGVMMSLFQRSNDNQKFLVTLNGYNNNLLKEKISSEDDEERLVMEVNEDDELSLLTHNEATTMTATTTMAGMAQNELEINKFRITGATEDNVHASPQEASGEENNENCNTENVDKIDEMPRKRRKLSPIIYNRSHSPSPIQLKSNASLASTLATKPPDKKPLVENTASVISDKSREKCRYWPNCTLGNKCAYLHPPVMCSAFPACKFGDKCAYKHPKCKFGLSCTKLGCVFSHPAQQCKYHPFCTKPACPYSHPVTSTPAAEVSQRAKFTWRRRD</sequence>
<evidence type="ECO:0000256" key="9">
    <source>
        <dbReference type="PROSITE-ProRule" id="PRU00723"/>
    </source>
</evidence>
<keyword evidence="8" id="KW-0539">Nucleus</keyword>
<dbReference type="SMART" id="SM00356">
    <property type="entry name" value="ZnF_C3H1"/>
    <property type="match status" value="2"/>
</dbReference>
<keyword evidence="7 9" id="KW-0862">Zinc</keyword>
<evidence type="ECO:0000256" key="3">
    <source>
        <dbReference type="ARBA" id="ARBA00015071"/>
    </source>
</evidence>
<keyword evidence="13" id="KW-1185">Reference proteome</keyword>
<evidence type="ECO:0000256" key="7">
    <source>
        <dbReference type="ARBA" id="ARBA00022833"/>
    </source>
</evidence>
<protein>
    <recommendedName>
        <fullName evidence="3">Zinc finger CCCH domain-containing protein 14</fullName>
    </recommendedName>
</protein>
<evidence type="ECO:0000256" key="10">
    <source>
        <dbReference type="SAM" id="MobiDB-lite"/>
    </source>
</evidence>
<proteinExistence type="inferred from homology"/>
<keyword evidence="6 9" id="KW-0863">Zinc-finger</keyword>
<keyword evidence="5" id="KW-0677">Repeat</keyword>
<feature type="compositionally biased region" description="Basic and acidic residues" evidence="10">
    <location>
        <begin position="337"/>
        <end position="363"/>
    </location>
</feature>
<evidence type="ECO:0000256" key="8">
    <source>
        <dbReference type="ARBA" id="ARBA00023242"/>
    </source>
</evidence>
<feature type="compositionally biased region" description="Polar residues" evidence="10">
    <location>
        <begin position="518"/>
        <end position="528"/>
    </location>
</feature>
<feature type="region of interest" description="Disordered" evidence="10">
    <location>
        <begin position="655"/>
        <end position="677"/>
    </location>
</feature>
<dbReference type="PANTHER" id="PTHR14738:SF29">
    <property type="entry name" value="ZINC FINGER CCCH DOMAIN-CONTAINING PROTEIN 14"/>
    <property type="match status" value="1"/>
</dbReference>
<keyword evidence="4 9" id="KW-0479">Metal-binding</keyword>
<dbReference type="InterPro" id="IPR000571">
    <property type="entry name" value="Znf_CCCH"/>
</dbReference>
<dbReference type="GO" id="GO:0043488">
    <property type="term" value="P:regulation of mRNA stability"/>
    <property type="evidence" value="ECO:0007669"/>
    <property type="project" value="InterPro"/>
</dbReference>
<evidence type="ECO:0000256" key="2">
    <source>
        <dbReference type="ARBA" id="ARBA00008423"/>
    </source>
</evidence>
<evidence type="ECO:0000259" key="11">
    <source>
        <dbReference type="PROSITE" id="PS50103"/>
    </source>
</evidence>
<dbReference type="InterPro" id="IPR040366">
    <property type="entry name" value="Nab2/ZC3H14"/>
</dbReference>
<reference evidence="12 13" key="1">
    <citation type="submission" date="2016-03" db="EMBL/GenBank/DDBJ databases">
        <title>Cyphomyrmex costatus WGS genome.</title>
        <authorList>
            <person name="Nygaard S."/>
            <person name="Hu H."/>
            <person name="Boomsma J."/>
            <person name="Zhang G."/>
        </authorList>
    </citation>
    <scope>NUCLEOTIDE SEQUENCE [LARGE SCALE GENOMIC DNA]</scope>
    <source>
        <strain evidence="12">MS0001</strain>
        <tissue evidence="12">Whole body</tissue>
    </source>
</reference>
<feature type="compositionally biased region" description="Polar residues" evidence="10">
    <location>
        <begin position="537"/>
        <end position="549"/>
    </location>
</feature>
<feature type="compositionally biased region" description="Basic and acidic residues" evidence="10">
    <location>
        <begin position="225"/>
        <end position="235"/>
    </location>
</feature>
<feature type="compositionally biased region" description="Polar residues" evidence="10">
    <location>
        <begin position="570"/>
        <end position="585"/>
    </location>
</feature>
<comment type="subcellular location">
    <subcellularLocation>
        <location evidence="1">Nucleus</location>
    </subcellularLocation>
</comment>
<dbReference type="AlphaFoldDB" id="A0A151IBC8"/>
<evidence type="ECO:0000313" key="12">
    <source>
        <dbReference type="EMBL" id="KYM96947.1"/>
    </source>
</evidence>
<evidence type="ECO:0000313" key="13">
    <source>
        <dbReference type="Proteomes" id="UP000078542"/>
    </source>
</evidence>
<dbReference type="STRING" id="456900.A0A151IBC8"/>
<dbReference type="PROSITE" id="PS50103">
    <property type="entry name" value="ZF_C3H1"/>
    <property type="match status" value="1"/>
</dbReference>
<feature type="compositionally biased region" description="Basic and acidic residues" evidence="10">
    <location>
        <begin position="255"/>
        <end position="266"/>
    </location>
</feature>
<comment type="similarity">
    <text evidence="2">Belongs to the ZC3H14 family.</text>
</comment>
<feature type="compositionally biased region" description="Low complexity" evidence="10">
    <location>
        <begin position="495"/>
        <end position="505"/>
    </location>
</feature>
<feature type="compositionally biased region" description="Basic and acidic residues" evidence="10">
    <location>
        <begin position="301"/>
        <end position="310"/>
    </location>
</feature>